<dbReference type="PANTHER" id="PTHR11802:SF487">
    <property type="entry name" value="SERINE CARBOXYPEPTIDASE-LIKE 13"/>
    <property type="match status" value="1"/>
</dbReference>
<dbReference type="Proteomes" id="UP000237347">
    <property type="component" value="Unassembled WGS sequence"/>
</dbReference>
<name>A0AAW0MBA4_QUESU</name>
<evidence type="ECO:0000256" key="2">
    <source>
        <dbReference type="SAM" id="Phobius"/>
    </source>
</evidence>
<dbReference type="InterPro" id="IPR001563">
    <property type="entry name" value="Peptidase_S10"/>
</dbReference>
<dbReference type="InterPro" id="IPR029058">
    <property type="entry name" value="AB_hydrolase_fold"/>
</dbReference>
<dbReference type="GO" id="GO:0016747">
    <property type="term" value="F:acyltransferase activity, transferring groups other than amino-acyl groups"/>
    <property type="evidence" value="ECO:0007669"/>
    <property type="project" value="TreeGrafter"/>
</dbReference>
<keyword evidence="2" id="KW-0812">Transmembrane</keyword>
<keyword evidence="4" id="KW-1185">Reference proteome</keyword>
<proteinExistence type="inferred from homology"/>
<evidence type="ECO:0000313" key="4">
    <source>
        <dbReference type="Proteomes" id="UP000237347"/>
    </source>
</evidence>
<reference evidence="3 4" key="1">
    <citation type="journal article" date="2018" name="Sci. Data">
        <title>The draft genome sequence of cork oak.</title>
        <authorList>
            <person name="Ramos A.M."/>
            <person name="Usie A."/>
            <person name="Barbosa P."/>
            <person name="Barros P.M."/>
            <person name="Capote T."/>
            <person name="Chaves I."/>
            <person name="Simoes F."/>
            <person name="Abreu I."/>
            <person name="Carrasquinho I."/>
            <person name="Faro C."/>
            <person name="Guimaraes J.B."/>
            <person name="Mendonca D."/>
            <person name="Nobrega F."/>
            <person name="Rodrigues L."/>
            <person name="Saibo N.J.M."/>
            <person name="Varela M.C."/>
            <person name="Egas C."/>
            <person name="Matos J."/>
            <person name="Miguel C.M."/>
            <person name="Oliveira M.M."/>
            <person name="Ricardo C.P."/>
            <person name="Goncalves S."/>
        </authorList>
    </citation>
    <scope>NUCLEOTIDE SEQUENCE [LARGE SCALE GENOMIC DNA]</scope>
    <source>
        <strain evidence="4">cv. HL8</strain>
    </source>
</reference>
<dbReference type="Pfam" id="PF00450">
    <property type="entry name" value="Peptidase_S10"/>
    <property type="match status" value="1"/>
</dbReference>
<evidence type="ECO:0000313" key="3">
    <source>
        <dbReference type="EMBL" id="KAK7860784.1"/>
    </source>
</evidence>
<dbReference type="Gramene" id="rna-CFP56_23703">
    <property type="protein sequence ID" value="cds-POF23883.1"/>
    <property type="gene ID" value="gene-CFP56_23703"/>
</dbReference>
<comment type="similarity">
    <text evidence="1">Belongs to the peptidase S10 family.</text>
</comment>
<dbReference type="GO" id="GO:0006508">
    <property type="term" value="P:proteolysis"/>
    <property type="evidence" value="ECO:0007669"/>
    <property type="project" value="InterPro"/>
</dbReference>
<evidence type="ECO:0000256" key="1">
    <source>
        <dbReference type="ARBA" id="ARBA00009431"/>
    </source>
</evidence>
<protein>
    <submittedName>
        <fullName evidence="3">Serine carboxypeptidase-like 9</fullName>
    </submittedName>
</protein>
<organism evidence="3 4">
    <name type="scientific">Quercus suber</name>
    <name type="common">Cork oak</name>
    <dbReference type="NCBI Taxonomy" id="58331"/>
    <lineage>
        <taxon>Eukaryota</taxon>
        <taxon>Viridiplantae</taxon>
        <taxon>Streptophyta</taxon>
        <taxon>Embryophyta</taxon>
        <taxon>Tracheophyta</taxon>
        <taxon>Spermatophyta</taxon>
        <taxon>Magnoliopsida</taxon>
        <taxon>eudicotyledons</taxon>
        <taxon>Gunneridae</taxon>
        <taxon>Pentapetalae</taxon>
        <taxon>rosids</taxon>
        <taxon>fabids</taxon>
        <taxon>Fagales</taxon>
        <taxon>Fagaceae</taxon>
        <taxon>Quercus</taxon>
    </lineage>
</organism>
<feature type="transmembrane region" description="Helical" evidence="2">
    <location>
        <begin position="12"/>
        <end position="31"/>
    </location>
</feature>
<sequence length="104" mass="11273">MLNSNGFLPRQYLQLLVLLLSAGIAMSGSVVKTLPGYSGDLPFTLETGYIGVGNTEDVQLFYYFVESQRSPAQDPVVLWLTGGPGCSTLLAFFYESGIFFCTTA</sequence>
<dbReference type="Gene3D" id="3.40.50.1820">
    <property type="entry name" value="alpha/beta hydrolase"/>
    <property type="match status" value="1"/>
</dbReference>
<dbReference type="SUPFAM" id="SSF53474">
    <property type="entry name" value="alpha/beta-Hydrolases"/>
    <property type="match status" value="1"/>
</dbReference>
<accession>A0AAW0MBA4</accession>
<dbReference type="EMBL" id="PKMF04000005">
    <property type="protein sequence ID" value="KAK7860784.1"/>
    <property type="molecule type" value="Genomic_DNA"/>
</dbReference>
<keyword evidence="2" id="KW-1133">Transmembrane helix</keyword>
<dbReference type="GO" id="GO:0004185">
    <property type="term" value="F:serine-type carboxypeptidase activity"/>
    <property type="evidence" value="ECO:0007669"/>
    <property type="project" value="InterPro"/>
</dbReference>
<keyword evidence="2" id="KW-0472">Membrane</keyword>
<dbReference type="AlphaFoldDB" id="A0AAW0MBA4"/>
<dbReference type="GO" id="GO:0019748">
    <property type="term" value="P:secondary metabolic process"/>
    <property type="evidence" value="ECO:0007669"/>
    <property type="project" value="TreeGrafter"/>
</dbReference>
<comment type="caution">
    <text evidence="3">The sequence shown here is derived from an EMBL/GenBank/DDBJ whole genome shotgun (WGS) entry which is preliminary data.</text>
</comment>
<dbReference type="PANTHER" id="PTHR11802">
    <property type="entry name" value="SERINE PROTEASE FAMILY S10 SERINE CARBOXYPEPTIDASE"/>
    <property type="match status" value="1"/>
</dbReference>
<gene>
    <name evidence="3" type="primary">SCPL9_0</name>
    <name evidence="3" type="ORF">CFP56_033239</name>
</gene>